<sequence length="202" mass="24153">MESKKIQKQIEKKEKELKKLKEQLKKETDNEINVNYWRQKILQLLQESKNNPLRDLLINNNNTDVTIYKDHPDINGSHKYYILLPNTVIDATDIIREISKKVSKCKVFFEKIRINTGPINALSILITQDMQKKLNRENRRKEWMKERCNFRDICLVIICIFIILLCITMLDKHWEGYKEPWKNLMPFIKAINNNSDIIPVKK</sequence>
<reference evidence="3" key="1">
    <citation type="journal article" date="2015" name="Nature">
        <title>Complex archaea that bridge the gap between prokaryotes and eukaryotes.</title>
        <authorList>
            <person name="Spang A."/>
            <person name="Saw J.H."/>
            <person name="Jorgensen S.L."/>
            <person name="Zaremba-Niedzwiedzka K."/>
            <person name="Martijn J."/>
            <person name="Lind A.E."/>
            <person name="van Eijk R."/>
            <person name="Schleper C."/>
            <person name="Guy L."/>
            <person name="Ettema T.J."/>
        </authorList>
    </citation>
    <scope>NUCLEOTIDE SEQUENCE</scope>
</reference>
<evidence type="ECO:0000256" key="1">
    <source>
        <dbReference type="SAM" id="Coils"/>
    </source>
</evidence>
<feature type="transmembrane region" description="Helical" evidence="2">
    <location>
        <begin position="149"/>
        <end position="170"/>
    </location>
</feature>
<protein>
    <submittedName>
        <fullName evidence="3">Uncharacterized protein</fullName>
    </submittedName>
</protein>
<accession>A0A0F9QLE8</accession>
<keyword evidence="2" id="KW-0812">Transmembrane</keyword>
<name>A0A0F9QLE8_9ZZZZ</name>
<keyword evidence="2" id="KW-0472">Membrane</keyword>
<gene>
    <name evidence="3" type="ORF">LCGC14_0687660</name>
</gene>
<keyword evidence="2" id="KW-1133">Transmembrane helix</keyword>
<dbReference type="AlphaFoldDB" id="A0A0F9QLE8"/>
<dbReference type="EMBL" id="LAZR01001417">
    <property type="protein sequence ID" value="KKN45005.1"/>
    <property type="molecule type" value="Genomic_DNA"/>
</dbReference>
<evidence type="ECO:0000313" key="3">
    <source>
        <dbReference type="EMBL" id="KKN45005.1"/>
    </source>
</evidence>
<comment type="caution">
    <text evidence="3">The sequence shown here is derived from an EMBL/GenBank/DDBJ whole genome shotgun (WGS) entry which is preliminary data.</text>
</comment>
<keyword evidence="1" id="KW-0175">Coiled coil</keyword>
<proteinExistence type="predicted"/>
<evidence type="ECO:0000256" key="2">
    <source>
        <dbReference type="SAM" id="Phobius"/>
    </source>
</evidence>
<feature type="coiled-coil region" evidence="1">
    <location>
        <begin position="3"/>
        <end position="30"/>
    </location>
</feature>
<organism evidence="3">
    <name type="scientific">marine sediment metagenome</name>
    <dbReference type="NCBI Taxonomy" id="412755"/>
    <lineage>
        <taxon>unclassified sequences</taxon>
        <taxon>metagenomes</taxon>
        <taxon>ecological metagenomes</taxon>
    </lineage>
</organism>